<organism evidence="3 4">
    <name type="scientific">Owenia fusiformis</name>
    <name type="common">Polychaete worm</name>
    <dbReference type="NCBI Taxonomy" id="6347"/>
    <lineage>
        <taxon>Eukaryota</taxon>
        <taxon>Metazoa</taxon>
        <taxon>Spiralia</taxon>
        <taxon>Lophotrochozoa</taxon>
        <taxon>Annelida</taxon>
        <taxon>Polychaeta</taxon>
        <taxon>Sedentaria</taxon>
        <taxon>Canalipalpata</taxon>
        <taxon>Sabellida</taxon>
        <taxon>Oweniida</taxon>
        <taxon>Oweniidae</taxon>
        <taxon>Owenia</taxon>
    </lineage>
</organism>
<keyword evidence="1" id="KW-0812">Transmembrane</keyword>
<dbReference type="Pfam" id="PF13676">
    <property type="entry name" value="TIR_2"/>
    <property type="match status" value="1"/>
</dbReference>
<dbReference type="InterPro" id="IPR000157">
    <property type="entry name" value="TIR_dom"/>
</dbReference>
<dbReference type="PANTHER" id="PTHR16253">
    <property type="entry name" value="TETRATRICOPEPTIDE REPEAT PROTEIN 22"/>
    <property type="match status" value="1"/>
</dbReference>
<dbReference type="OrthoDB" id="6130900at2759"/>
<dbReference type="Proteomes" id="UP000749559">
    <property type="component" value="Unassembled WGS sequence"/>
</dbReference>
<dbReference type="EMBL" id="CAIIXF020000005">
    <property type="protein sequence ID" value="CAH1783452.1"/>
    <property type="molecule type" value="Genomic_DNA"/>
</dbReference>
<keyword evidence="1" id="KW-0472">Membrane</keyword>
<evidence type="ECO:0000313" key="3">
    <source>
        <dbReference type="EMBL" id="CAH1783452.1"/>
    </source>
</evidence>
<accession>A0A8S4NTS8</accession>
<evidence type="ECO:0000256" key="1">
    <source>
        <dbReference type="SAM" id="Phobius"/>
    </source>
</evidence>
<dbReference type="InterPro" id="IPR035897">
    <property type="entry name" value="Toll_tir_struct_dom_sf"/>
</dbReference>
<evidence type="ECO:0000313" key="4">
    <source>
        <dbReference type="Proteomes" id="UP000749559"/>
    </source>
</evidence>
<comment type="caution">
    <text evidence="3">The sequence shown here is derived from an EMBL/GenBank/DDBJ whole genome shotgun (WGS) entry which is preliminary data.</text>
</comment>
<dbReference type="GO" id="GO:0007165">
    <property type="term" value="P:signal transduction"/>
    <property type="evidence" value="ECO:0007669"/>
    <property type="project" value="InterPro"/>
</dbReference>
<evidence type="ECO:0000259" key="2">
    <source>
        <dbReference type="PROSITE" id="PS50104"/>
    </source>
</evidence>
<name>A0A8S4NTS8_OWEFU</name>
<dbReference type="InterPro" id="IPR042342">
    <property type="entry name" value="TTC22"/>
</dbReference>
<dbReference type="SUPFAM" id="SSF52200">
    <property type="entry name" value="Toll/Interleukin receptor TIR domain"/>
    <property type="match status" value="1"/>
</dbReference>
<dbReference type="AlphaFoldDB" id="A0A8S4NTS8"/>
<dbReference type="PANTHER" id="PTHR16253:SF0">
    <property type="entry name" value="TETRATRICOPEPTIDE REPEAT PROTEIN 22"/>
    <property type="match status" value="1"/>
</dbReference>
<gene>
    <name evidence="3" type="ORF">OFUS_LOCUS9797</name>
</gene>
<sequence>MAHGGRELIINVEEQDQIIEGLVGQFGDKQLPEGKEYHIFFSHASIDLKWVRQIVKILESPPYNLTCCYDDRDFMPGRTSIFEINRCIITSMKTVLIFTPEAVQSRWCQTEVDTAITASYDNLIDIVPIKLRQCELPDTLKHISYLDITNMELNQGIERIIPAITRGDDQPELPPQVQRNMATSGSYFNIPTKPSGLLSSSCMLDISPNMLKEGLDTRRIPLQDNEVETLTKDINSSGLMRKAWVIRSNFPCLPERGSVCCTVGYGTFTFLSIIPIVVLSTLFILFPPSGLNATGVFIIVLSEL</sequence>
<feature type="non-terminal residue" evidence="3">
    <location>
        <position position="304"/>
    </location>
</feature>
<protein>
    <recommendedName>
        <fullName evidence="2">TIR domain-containing protein</fullName>
    </recommendedName>
</protein>
<keyword evidence="4" id="KW-1185">Reference proteome</keyword>
<keyword evidence="1" id="KW-1133">Transmembrane helix</keyword>
<dbReference type="Gene3D" id="3.40.50.10140">
    <property type="entry name" value="Toll/interleukin-1 receptor homology (TIR) domain"/>
    <property type="match status" value="1"/>
</dbReference>
<proteinExistence type="predicted"/>
<dbReference type="PROSITE" id="PS50104">
    <property type="entry name" value="TIR"/>
    <property type="match status" value="1"/>
</dbReference>
<feature type="domain" description="TIR" evidence="2">
    <location>
        <begin position="35"/>
        <end position="185"/>
    </location>
</feature>
<feature type="transmembrane region" description="Helical" evidence="1">
    <location>
        <begin position="263"/>
        <end position="286"/>
    </location>
</feature>
<reference evidence="3" key="1">
    <citation type="submission" date="2022-03" db="EMBL/GenBank/DDBJ databases">
        <authorList>
            <person name="Martin C."/>
        </authorList>
    </citation>
    <scope>NUCLEOTIDE SEQUENCE</scope>
</reference>